<sequence length="475" mass="55147">IELNVKGKRDLRQFLIDYVAVETLEGDYRYPVPGQGLQRAKKGVLFRSFPPVIRIRLLRSIYDVDSNMMIQCKDRFSFPSEVDMEEFLDPSADHSESHVYQLHAVIVHSGEPQGGHYYAFIRPNPRTRWLKFDGELVIPASEREVFDDNYGSELQAHQEHTRSTHGRRDHTKEFTSAYALVYIRKSRHDAILKPLTENDRPQYFETLAEDAQVRARRRESEGQRKDVTVKVVTEQSFRQHQGFDIVTLGGTDDPPPALLTFRVPQQESYYNMVSRIVEEIKVPRNRIRLWDIIKRQNKSIRPNQALTELRSSLSMSHRLQKTSLLTICIAIGSKYSKTYYGEVSYLFLDLLSEPRESESSEDQDTIMIFLKYFDANKQELYGVGNFHVKRENKVEKLSRLVRKKMGWPQTSRIQIPLVFYEEIHAGGTECRRVSPSGYGMSRSTTRDLISPQDRGSRGQMVCNDTNSVLQDLRRS</sequence>
<proteinExistence type="predicted"/>
<comment type="caution">
    <text evidence="1">The sequence shown here is derived from an EMBL/GenBank/DDBJ whole genome shotgun (WGS) entry which is preliminary data.</text>
</comment>
<reference evidence="1" key="1">
    <citation type="submission" date="2021-06" db="EMBL/GenBank/DDBJ databases">
        <authorList>
            <person name="Kallberg Y."/>
            <person name="Tangrot J."/>
            <person name="Rosling A."/>
        </authorList>
    </citation>
    <scope>NUCLEOTIDE SEQUENCE</scope>
    <source>
        <strain evidence="1">CL356</strain>
    </source>
</reference>
<dbReference type="Proteomes" id="UP000789525">
    <property type="component" value="Unassembled WGS sequence"/>
</dbReference>
<dbReference type="EMBL" id="CAJVPT010035861">
    <property type="protein sequence ID" value="CAG8712653.1"/>
    <property type="molecule type" value="Genomic_DNA"/>
</dbReference>
<feature type="non-terminal residue" evidence="1">
    <location>
        <position position="475"/>
    </location>
</feature>
<evidence type="ECO:0000313" key="1">
    <source>
        <dbReference type="EMBL" id="CAG8712653.1"/>
    </source>
</evidence>
<keyword evidence="2" id="KW-1185">Reference proteome</keyword>
<feature type="non-terminal residue" evidence="1">
    <location>
        <position position="1"/>
    </location>
</feature>
<organism evidence="1 2">
    <name type="scientific">Acaulospora colombiana</name>
    <dbReference type="NCBI Taxonomy" id="27376"/>
    <lineage>
        <taxon>Eukaryota</taxon>
        <taxon>Fungi</taxon>
        <taxon>Fungi incertae sedis</taxon>
        <taxon>Mucoromycota</taxon>
        <taxon>Glomeromycotina</taxon>
        <taxon>Glomeromycetes</taxon>
        <taxon>Diversisporales</taxon>
        <taxon>Acaulosporaceae</taxon>
        <taxon>Acaulospora</taxon>
    </lineage>
</organism>
<protein>
    <submittedName>
        <fullName evidence="1">11386_t:CDS:1</fullName>
    </submittedName>
</protein>
<name>A0ACA9PQX1_9GLOM</name>
<accession>A0ACA9PQX1</accession>
<evidence type="ECO:0000313" key="2">
    <source>
        <dbReference type="Proteomes" id="UP000789525"/>
    </source>
</evidence>
<gene>
    <name evidence="1" type="ORF">ACOLOM_LOCUS10746</name>
</gene>